<dbReference type="PROSITE" id="PS50005">
    <property type="entry name" value="TPR"/>
    <property type="match status" value="4"/>
</dbReference>
<dbReference type="Gene3D" id="1.25.40.10">
    <property type="entry name" value="Tetratricopeptide repeat domain"/>
    <property type="match status" value="3"/>
</dbReference>
<feature type="repeat" description="TPR" evidence="1">
    <location>
        <begin position="412"/>
        <end position="445"/>
    </location>
</feature>
<dbReference type="InterPro" id="IPR019734">
    <property type="entry name" value="TPR_rpt"/>
</dbReference>
<evidence type="ECO:0000256" key="1">
    <source>
        <dbReference type="PROSITE-ProRule" id="PRU00339"/>
    </source>
</evidence>
<dbReference type="EMBL" id="MFNF01000040">
    <property type="protein sequence ID" value="OGH01052.1"/>
    <property type="molecule type" value="Genomic_DNA"/>
</dbReference>
<dbReference type="Pfam" id="PF13432">
    <property type="entry name" value="TPR_16"/>
    <property type="match status" value="3"/>
</dbReference>
<evidence type="ECO:0008006" key="5">
    <source>
        <dbReference type="Google" id="ProtNLM"/>
    </source>
</evidence>
<feature type="chain" id="PRO_5009524807" description="Tetratricopeptide repeat-like domain-containing protein" evidence="2">
    <location>
        <begin position="22"/>
        <end position="856"/>
    </location>
</feature>
<dbReference type="SUPFAM" id="SSF48452">
    <property type="entry name" value="TPR-like"/>
    <property type="match status" value="3"/>
</dbReference>
<keyword evidence="2" id="KW-0732">Signal</keyword>
<protein>
    <recommendedName>
        <fullName evidence="5">Tetratricopeptide repeat-like domain-containing protein</fullName>
    </recommendedName>
</protein>
<feature type="repeat" description="TPR" evidence="1">
    <location>
        <begin position="276"/>
        <end position="309"/>
    </location>
</feature>
<dbReference type="Pfam" id="PF14559">
    <property type="entry name" value="TPR_19"/>
    <property type="match status" value="2"/>
</dbReference>
<proteinExistence type="predicted"/>
<dbReference type="PANTHER" id="PTHR12558:SF13">
    <property type="entry name" value="CELL DIVISION CYCLE PROTEIN 27 HOMOLOG"/>
    <property type="match status" value="1"/>
</dbReference>
<dbReference type="InterPro" id="IPR011990">
    <property type="entry name" value="TPR-like_helical_dom_sf"/>
</dbReference>
<dbReference type="SMART" id="SM00028">
    <property type="entry name" value="TPR"/>
    <property type="match status" value="14"/>
</dbReference>
<comment type="caution">
    <text evidence="3">The sequence shown here is derived from an EMBL/GenBank/DDBJ whole genome shotgun (WGS) entry which is preliminary data.</text>
</comment>
<accession>A0A1F6GSD4</accession>
<dbReference type="PANTHER" id="PTHR12558">
    <property type="entry name" value="CELL DIVISION CYCLE 16,23,27"/>
    <property type="match status" value="1"/>
</dbReference>
<dbReference type="AlphaFoldDB" id="A0A1F6GSD4"/>
<gene>
    <name evidence="3" type="ORF">A2557_00435</name>
</gene>
<evidence type="ECO:0000256" key="2">
    <source>
        <dbReference type="SAM" id="SignalP"/>
    </source>
</evidence>
<evidence type="ECO:0000313" key="3">
    <source>
        <dbReference type="EMBL" id="OGH01052.1"/>
    </source>
</evidence>
<evidence type="ECO:0000313" key="4">
    <source>
        <dbReference type="Proteomes" id="UP000177583"/>
    </source>
</evidence>
<dbReference type="Proteomes" id="UP000177583">
    <property type="component" value="Unassembled WGS sequence"/>
</dbReference>
<dbReference type="PROSITE" id="PS51257">
    <property type="entry name" value="PROKAR_LIPOPROTEIN"/>
    <property type="match status" value="1"/>
</dbReference>
<feature type="signal peptide" evidence="2">
    <location>
        <begin position="1"/>
        <end position="21"/>
    </location>
</feature>
<feature type="repeat" description="TPR" evidence="1">
    <location>
        <begin position="378"/>
        <end position="411"/>
    </location>
</feature>
<name>A0A1F6GSD4_9PROT</name>
<sequence length="856" mass="96094">MRSSFWLIVLAFLLACSTGPAPKPLDLTGWPKGPISGAPSPEFAALLGLVEKGELPLGLTQVEQALDQQPEEPNLYRLKAKILLTLGRKTEALDFLTAKMEKRPDLGELRAVRGLILKELGHRESAKDDLLSAATSSRSKEVYVALTDLMEGDRAYGDAVNFLAEALKIDPTDPTLWFKKAQLEMQLGRLQGAALSILEARKLAPGEVAYQQFYIDFLAYTGQKSSLGRQLENLVETFPKEPWFAIRLAAFEIEQAELAKAKTTLLASLKQNPNDPLLHFQIATILAAEKQYPEAKEHFQKGLALKPESTLAMVQIAKIELMEGQLESAVNYLEQARSLGSEDLFVYRALGKIYNERRDSYEAERAILDGLTLSPEDVQLLTEFGTLLERRHKNSQAILAYEEAVKQQPGNGYILAKLGNLYRLERQYPKATSYLNQAAQKDPDSVWVKAQMIELYTDTEAYDLALAGLNDLISVNPDDYWPYAKRALILMAQEKFAEAEQNIELANQRNPQAPWLKELEGQVLSRLGRYEESVKAFETALAASPDNAFVLTRMAYAALHVDVVKSKRAVAQALDLEDFEVSGLELYLYLNGKSAETWGFAPSSPEAEIYGLIINKRHLEAQAKLAKLDSPYKPYLAFFNQILLEGPKAKLSVYHPQPLTSGPGWFGFYQAAQALFDKNEAATLAHLEAANRLSPDNPWIQARLAYSYELAERHAEAVTLLEAHLKDRPQSLWARLRLALNYDMAGNPKASEKMYLEILAQKPQEHIALNNLAWLYATTKDQDLQKLDLAQKMSEKAVEINPSSANLDTLAEIFYLKKDYKKALKTIDRALDQDRESLDYFKKQKKKILKALAKRP</sequence>
<feature type="repeat" description="TPR" evidence="1">
    <location>
        <begin position="514"/>
        <end position="547"/>
    </location>
</feature>
<organism evidence="3 4">
    <name type="scientific">Candidatus Lambdaproteobacteria bacterium RIFOXYD2_FULL_56_26</name>
    <dbReference type="NCBI Taxonomy" id="1817773"/>
    <lineage>
        <taxon>Bacteria</taxon>
        <taxon>Pseudomonadati</taxon>
        <taxon>Pseudomonadota</taxon>
        <taxon>Candidatus Lambdaproteobacteria</taxon>
    </lineage>
</organism>
<reference evidence="3 4" key="1">
    <citation type="journal article" date="2016" name="Nat. Commun.">
        <title>Thousands of microbial genomes shed light on interconnected biogeochemical processes in an aquifer system.</title>
        <authorList>
            <person name="Anantharaman K."/>
            <person name="Brown C.T."/>
            <person name="Hug L.A."/>
            <person name="Sharon I."/>
            <person name="Castelle C.J."/>
            <person name="Probst A.J."/>
            <person name="Thomas B.C."/>
            <person name="Singh A."/>
            <person name="Wilkins M.J."/>
            <person name="Karaoz U."/>
            <person name="Brodie E.L."/>
            <person name="Williams K.H."/>
            <person name="Hubbard S.S."/>
            <person name="Banfield J.F."/>
        </authorList>
    </citation>
    <scope>NUCLEOTIDE SEQUENCE [LARGE SCALE GENOMIC DNA]</scope>
</reference>
<keyword evidence="1" id="KW-0802">TPR repeat</keyword>